<protein>
    <submittedName>
        <fullName evidence="2">Peptidase S41-like protein</fullName>
    </submittedName>
</protein>
<organism evidence="2 3">
    <name type="scientific">Chitinophaga niastensis</name>
    <dbReference type="NCBI Taxonomy" id="536980"/>
    <lineage>
        <taxon>Bacteria</taxon>
        <taxon>Pseudomonadati</taxon>
        <taxon>Bacteroidota</taxon>
        <taxon>Chitinophagia</taxon>
        <taxon>Chitinophagales</taxon>
        <taxon>Chitinophagaceae</taxon>
        <taxon>Chitinophaga</taxon>
    </lineage>
</organism>
<dbReference type="Pfam" id="PF03572">
    <property type="entry name" value="Peptidase_S41"/>
    <property type="match status" value="1"/>
</dbReference>
<reference evidence="2 3" key="1">
    <citation type="submission" date="2018-03" db="EMBL/GenBank/DDBJ databases">
        <title>Genomic Encyclopedia of Archaeal and Bacterial Type Strains, Phase II (KMG-II): from individual species to whole genera.</title>
        <authorList>
            <person name="Goeker M."/>
        </authorList>
    </citation>
    <scope>NUCLEOTIDE SEQUENCE [LARGE SCALE GENOMIC DNA]</scope>
    <source>
        <strain evidence="2 3">DSM 24859</strain>
    </source>
</reference>
<sequence length="464" mass="52399">MNLKYLLFSFICLFISIRTIGQTCNCTDEFLYVKDQITHNYAGFKDKVTTVTNVTYTTYTQRILKETKGITSPHHCALLINDWLNFFKDRHIYFGGNPLSTVALQKIVSETENIKFTKQQLDKLKHAKGIDGIYWSNDSAYRIAIIKSANNFRDYAGVITYSKIASWKEGQVKLELRKSNKENELIGIMYAADHTPYGEIFAVTTNTLGTWQREGTVRNSGEALSTESVAGRLLSEKTFYIKIRSFDQSNAANIDSLFKTHKAVLDKIPNLIIDLRDNGGGSDFAYEPITPYLYTDTIKKIGADVLATERNIEGWKPLLKMDDILAEQKKQIAGMIESMERGKGGFVSLDEDEKQVLDSIRPYPQKIAILVNKGCGSTTEEFLLEAMQSKKVTVMGEATAGVLDYANMREVALPCMPYTLYYATTRSRRIDMGKGIDNVGLQPAIKLNSSQNWIVEAQQYLEKK</sequence>
<evidence type="ECO:0000313" key="3">
    <source>
        <dbReference type="Proteomes" id="UP000240971"/>
    </source>
</evidence>
<keyword evidence="3" id="KW-1185">Reference proteome</keyword>
<dbReference type="SUPFAM" id="SSF52096">
    <property type="entry name" value="ClpP/crotonase"/>
    <property type="match status" value="1"/>
</dbReference>
<dbReference type="Proteomes" id="UP000240971">
    <property type="component" value="Unassembled WGS sequence"/>
</dbReference>
<gene>
    <name evidence="2" type="ORF">CLV51_101796</name>
</gene>
<dbReference type="Gene3D" id="3.90.226.10">
    <property type="entry name" value="2-enoyl-CoA Hydratase, Chain A, domain 1"/>
    <property type="match status" value="1"/>
</dbReference>
<dbReference type="RefSeq" id="WP_106526694.1">
    <property type="nucleotide sequence ID" value="NZ_PYAW01000001.1"/>
</dbReference>
<dbReference type="PANTHER" id="PTHR32060">
    <property type="entry name" value="TAIL-SPECIFIC PROTEASE"/>
    <property type="match status" value="1"/>
</dbReference>
<name>A0A2P8HTB9_CHINA</name>
<dbReference type="EMBL" id="PYAW01000001">
    <property type="protein sequence ID" value="PSL49463.1"/>
    <property type="molecule type" value="Genomic_DNA"/>
</dbReference>
<feature type="domain" description="Tail specific protease" evidence="1">
    <location>
        <begin position="239"/>
        <end position="446"/>
    </location>
</feature>
<comment type="caution">
    <text evidence="2">The sequence shown here is derived from an EMBL/GenBank/DDBJ whole genome shotgun (WGS) entry which is preliminary data.</text>
</comment>
<evidence type="ECO:0000313" key="2">
    <source>
        <dbReference type="EMBL" id="PSL49463.1"/>
    </source>
</evidence>
<dbReference type="InterPro" id="IPR029045">
    <property type="entry name" value="ClpP/crotonase-like_dom_sf"/>
</dbReference>
<dbReference type="OrthoDB" id="2327485at2"/>
<proteinExistence type="predicted"/>
<accession>A0A2P8HTB9</accession>
<dbReference type="PANTHER" id="PTHR32060:SF22">
    <property type="entry name" value="CARBOXYL-TERMINAL-PROCESSING PEPTIDASE 3, CHLOROPLASTIC"/>
    <property type="match status" value="1"/>
</dbReference>
<evidence type="ECO:0000259" key="1">
    <source>
        <dbReference type="Pfam" id="PF03572"/>
    </source>
</evidence>
<dbReference type="InterPro" id="IPR005151">
    <property type="entry name" value="Tail-specific_protease"/>
</dbReference>
<dbReference type="GO" id="GO:0008236">
    <property type="term" value="F:serine-type peptidase activity"/>
    <property type="evidence" value="ECO:0007669"/>
    <property type="project" value="InterPro"/>
</dbReference>
<dbReference type="AlphaFoldDB" id="A0A2P8HTB9"/>
<dbReference type="GO" id="GO:0006508">
    <property type="term" value="P:proteolysis"/>
    <property type="evidence" value="ECO:0007669"/>
    <property type="project" value="InterPro"/>
</dbReference>
<dbReference type="GO" id="GO:0004175">
    <property type="term" value="F:endopeptidase activity"/>
    <property type="evidence" value="ECO:0007669"/>
    <property type="project" value="TreeGrafter"/>
</dbReference>